<reference evidence="3" key="1">
    <citation type="submission" date="2020-12" db="UniProtKB">
        <authorList>
            <consortium name="WormBaseParasite"/>
        </authorList>
    </citation>
    <scope>IDENTIFICATION</scope>
    <source>
        <strain evidence="3">MHco3</strain>
    </source>
</reference>
<dbReference type="Proteomes" id="UP000025227">
    <property type="component" value="Unplaced"/>
</dbReference>
<dbReference type="WBParaSite" id="HCON_00079420-00001">
    <property type="protein sequence ID" value="HCON_00079420-00001"/>
    <property type="gene ID" value="HCON_00079420"/>
</dbReference>
<feature type="compositionally biased region" description="Basic and acidic residues" evidence="1">
    <location>
        <begin position="45"/>
        <end position="55"/>
    </location>
</feature>
<organism evidence="2 3">
    <name type="scientific">Haemonchus contortus</name>
    <name type="common">Barber pole worm</name>
    <dbReference type="NCBI Taxonomy" id="6289"/>
    <lineage>
        <taxon>Eukaryota</taxon>
        <taxon>Metazoa</taxon>
        <taxon>Ecdysozoa</taxon>
        <taxon>Nematoda</taxon>
        <taxon>Chromadorea</taxon>
        <taxon>Rhabditida</taxon>
        <taxon>Rhabditina</taxon>
        <taxon>Rhabditomorpha</taxon>
        <taxon>Strongyloidea</taxon>
        <taxon>Trichostrongylidae</taxon>
        <taxon>Haemonchus</taxon>
    </lineage>
</organism>
<protein>
    <submittedName>
        <fullName evidence="3">Myb_DNA-bind_5 domain-containing protein</fullName>
    </submittedName>
</protein>
<feature type="compositionally biased region" description="Acidic residues" evidence="1">
    <location>
        <begin position="56"/>
        <end position="69"/>
    </location>
</feature>
<accession>A0A7I4YDQ0</accession>
<proteinExistence type="predicted"/>
<keyword evidence="2" id="KW-1185">Reference proteome</keyword>
<feature type="region of interest" description="Disordered" evidence="1">
    <location>
        <begin position="36"/>
        <end position="69"/>
    </location>
</feature>
<evidence type="ECO:0000256" key="1">
    <source>
        <dbReference type="SAM" id="MobiDB-lite"/>
    </source>
</evidence>
<name>A0A7I4YDQ0_HAECO</name>
<evidence type="ECO:0000313" key="3">
    <source>
        <dbReference type="WBParaSite" id="HCON_00079420-00001"/>
    </source>
</evidence>
<dbReference type="AlphaFoldDB" id="A0A7I4YDQ0"/>
<sequence length="101" mass="11352">MAADQENMENPIVQEEDENNVARTDLKHIRGVLKTVQSSRTRTTHQVEQKQNDEKMDVEETSGPDDDVATADWSALRTTLEAAFGEIGKAKGRTPRQVRMV</sequence>
<feature type="region of interest" description="Disordered" evidence="1">
    <location>
        <begin position="1"/>
        <end position="21"/>
    </location>
</feature>
<evidence type="ECO:0000313" key="2">
    <source>
        <dbReference type="Proteomes" id="UP000025227"/>
    </source>
</evidence>